<name>C9YBQ3_CURXX</name>
<dbReference type="InterPro" id="IPR002364">
    <property type="entry name" value="Quin_OxRdtase/zeta-crystal_CS"/>
</dbReference>
<dbReference type="PROSITE" id="PS01162">
    <property type="entry name" value="QOR_ZETA_CRYSTAL"/>
    <property type="match status" value="1"/>
</dbReference>
<dbReference type="GO" id="GO:0016491">
    <property type="term" value="F:oxidoreductase activity"/>
    <property type="evidence" value="ECO:0007669"/>
    <property type="project" value="UniProtKB-KW"/>
</dbReference>
<dbReference type="Gene3D" id="3.40.50.720">
    <property type="entry name" value="NAD(P)-binding Rossmann-like Domain"/>
    <property type="match status" value="1"/>
</dbReference>
<dbReference type="AlphaFoldDB" id="C9YBQ3"/>
<dbReference type="Gene3D" id="3.90.180.10">
    <property type="entry name" value="Medium-chain alcohol dehydrogenases, catalytic domain"/>
    <property type="match status" value="1"/>
</dbReference>
<sequence>MKTRRPLNRPGANSELHLVDERIAARAPKSLSDEQAAALPLTTITAYELLFDRLRVPKGGGSGETLLVIGGAGGVGSILIQLARQLTQLPRRGDRPRGRTPVSGAWNWARTS</sequence>
<evidence type="ECO:0000256" key="1">
    <source>
        <dbReference type="SAM" id="MobiDB-lite"/>
    </source>
</evidence>
<feature type="region of interest" description="Disordered" evidence="1">
    <location>
        <begin position="90"/>
        <end position="112"/>
    </location>
</feature>
<reference evidence="2" key="1">
    <citation type="journal article" date="2010" name="Nature">
        <title>The dynamic genome of Hydra.</title>
        <authorList>
            <person name="Chapman J.A."/>
            <person name="Kirkness E.F."/>
            <person name="Simakov O."/>
            <person name="Hampson S.E."/>
            <person name="Mitros T."/>
            <person name="Weinmaier T."/>
            <person name="Rattei T."/>
            <person name="Balasubramanian P.G."/>
            <person name="Borman J."/>
            <person name="Busam D."/>
            <person name="Disbennett K."/>
            <person name="Pfannkoch C."/>
            <person name="Sumin N."/>
            <person name="Sutton G."/>
            <person name="Viswanathan L."/>
            <person name="Walenz B."/>
            <person name="Goodstein D.M."/>
            <person name="Hellsten U."/>
            <person name="Kawashima T."/>
            <person name="Prochnik S.E."/>
            <person name="Putnam N.H."/>
            <person name="Shu S."/>
            <person name="Blumberg B."/>
            <person name="Dana C.E."/>
            <person name="Gee L."/>
            <person name="Kibler D.F."/>
            <person name="Law L."/>
            <person name="Lindgens D."/>
            <person name="Martinez D.E."/>
            <person name="Peng J."/>
            <person name="Wigge P.A."/>
            <person name="Bertulat B."/>
            <person name="Guder C."/>
            <person name="Nakamura Y."/>
            <person name="Ozbek S."/>
            <person name="Watanabe H."/>
            <person name="Khalturin K."/>
            <person name="Hemmrich G."/>
            <person name="Franke A."/>
            <person name="Augustin R."/>
            <person name="Fraune S."/>
            <person name="Hayakawa E."/>
            <person name="Hayakawa S."/>
            <person name="Hirose M."/>
            <person name="Hwang J."/>
            <person name="Ikeo K."/>
            <person name="Nishimiya-Fujisawa C."/>
            <person name="Ogura A."/>
            <person name="Takahashi T."/>
            <person name="Steinmetz P.R."/>
            <person name="Zhang X."/>
            <person name="Aufschnaiter R."/>
            <person name="Eder M.K."/>
            <person name="Gorny A.K."/>
            <person name="Salvenmoser W."/>
            <person name="Heimberg A.M."/>
            <person name="Wheeler B.M."/>
            <person name="Peterson K.J."/>
            <person name="Boettger A."/>
            <person name="Tischler P."/>
            <person name="Wolf A."/>
            <person name="Gojobori T."/>
            <person name="Remington K.A."/>
            <person name="Strausberg R.L."/>
            <person name="Venter J."/>
            <person name="Technau U."/>
            <person name="Hobmayer B."/>
            <person name="Bosch T.C."/>
            <person name="Holstein T.W."/>
            <person name="Fujisawa T."/>
            <person name="Bode H.R."/>
            <person name="David C.N."/>
            <person name="Rokhsar D.S."/>
            <person name="Steele R.E."/>
        </authorList>
    </citation>
    <scope>NUCLEOTIDE SEQUENCE</scope>
</reference>
<dbReference type="PANTHER" id="PTHR43482">
    <property type="entry name" value="PROTEIN AST1-RELATED"/>
    <property type="match status" value="1"/>
</dbReference>
<dbReference type="InterPro" id="IPR036291">
    <property type="entry name" value="NAD(P)-bd_dom_sf"/>
</dbReference>
<keyword evidence="2" id="KW-0560">Oxidoreductase</keyword>
<gene>
    <name evidence="2" type="ORF">Csp_A15540</name>
</gene>
<dbReference type="PANTHER" id="PTHR43482:SF1">
    <property type="entry name" value="PROTEIN AST1-RELATED"/>
    <property type="match status" value="1"/>
</dbReference>
<protein>
    <submittedName>
        <fullName evidence="2">Uncharacterized protein</fullName>
    </submittedName>
</protein>
<proteinExistence type="predicted"/>
<accession>C9YBQ3</accession>
<dbReference type="EMBL" id="FN543104">
    <property type="protein sequence ID" value="CBA30115.1"/>
    <property type="molecule type" value="Genomic_DNA"/>
</dbReference>
<dbReference type="InterPro" id="IPR052585">
    <property type="entry name" value="Lipid_raft_assoc_Zn_ADH"/>
</dbReference>
<dbReference type="GO" id="GO:0008270">
    <property type="term" value="F:zinc ion binding"/>
    <property type="evidence" value="ECO:0007669"/>
    <property type="project" value="InterPro"/>
</dbReference>
<dbReference type="SUPFAM" id="SSF51735">
    <property type="entry name" value="NAD(P)-binding Rossmann-fold domains"/>
    <property type="match status" value="1"/>
</dbReference>
<organism evidence="2">
    <name type="scientific">Curvibacter symbiont subsp. Hydra magnipapillata</name>
    <dbReference type="NCBI Taxonomy" id="667019"/>
    <lineage>
        <taxon>Bacteria</taxon>
        <taxon>Pseudomonadati</taxon>
        <taxon>Pseudomonadota</taxon>
        <taxon>Betaproteobacteria</taxon>
        <taxon>Burkholderiales</taxon>
        <taxon>Comamonadaceae</taxon>
        <taxon>Curvibacter</taxon>
    </lineage>
</organism>
<evidence type="ECO:0000313" key="2">
    <source>
        <dbReference type="EMBL" id="CBA30115.1"/>
    </source>
</evidence>